<dbReference type="RefSeq" id="WP_008276435.1">
    <property type="nucleotide sequence ID" value="NZ_AAXW01000024.1"/>
</dbReference>
<dbReference type="GO" id="GO:0004129">
    <property type="term" value="F:cytochrome-c oxidase activity"/>
    <property type="evidence" value="ECO:0007669"/>
    <property type="project" value="UniProtKB-EC"/>
</dbReference>
<keyword evidence="9 12" id="KW-0472">Membrane</keyword>
<reference evidence="14 15" key="1">
    <citation type="submission" date="2007-03" db="EMBL/GenBank/DDBJ databases">
        <authorList>
            <person name="Stal L."/>
            <person name="Ferriera S."/>
            <person name="Johnson J."/>
            <person name="Kravitz S."/>
            <person name="Beeson K."/>
            <person name="Sutton G."/>
            <person name="Rogers Y.-H."/>
            <person name="Friedman R."/>
            <person name="Frazier M."/>
            <person name="Venter J.C."/>
        </authorList>
    </citation>
    <scope>NUCLEOTIDE SEQUENCE [LARGE SCALE GENOMIC DNA]</scope>
    <source>
        <strain evidence="14 15">CCY0110</strain>
    </source>
</reference>
<dbReference type="InterPro" id="IPR002429">
    <property type="entry name" value="CcO_II-like_C"/>
</dbReference>
<comment type="subcellular location">
    <subcellularLocation>
        <location evidence="10">Cell membrane</location>
        <topology evidence="10">Multi-pass membrane protein</topology>
    </subcellularLocation>
    <subcellularLocation>
        <location evidence="1">Membrane</location>
        <topology evidence="1">Multi-pass membrane protein</topology>
    </subcellularLocation>
</comment>
<dbReference type="GO" id="GO:0005507">
    <property type="term" value="F:copper ion binding"/>
    <property type="evidence" value="ECO:0007669"/>
    <property type="project" value="InterPro"/>
</dbReference>
<keyword evidence="7 10" id="KW-0249">Electron transport</keyword>
<evidence type="ECO:0000256" key="7">
    <source>
        <dbReference type="ARBA" id="ARBA00022982"/>
    </source>
</evidence>
<keyword evidence="4 10" id="KW-0679">Respiratory chain</keyword>
<evidence type="ECO:0000256" key="3">
    <source>
        <dbReference type="ARBA" id="ARBA00022448"/>
    </source>
</evidence>
<dbReference type="PANTHER" id="PTHR22888:SF9">
    <property type="entry name" value="CYTOCHROME C OXIDASE SUBUNIT 2"/>
    <property type="match status" value="1"/>
</dbReference>
<evidence type="ECO:0000256" key="5">
    <source>
        <dbReference type="ARBA" id="ARBA00022692"/>
    </source>
</evidence>
<comment type="cofactor">
    <cofactor evidence="11">
        <name>Cu cation</name>
        <dbReference type="ChEBI" id="CHEBI:23378"/>
    </cofactor>
    <text evidence="11">Binds a copper A center.</text>
</comment>
<dbReference type="InterPro" id="IPR011759">
    <property type="entry name" value="Cyt_c_oxidase_su2_TM_dom"/>
</dbReference>
<evidence type="ECO:0000256" key="2">
    <source>
        <dbReference type="ARBA" id="ARBA00007866"/>
    </source>
</evidence>
<protein>
    <recommendedName>
        <fullName evidence="11">Cytochrome c oxidase subunit 2</fullName>
        <ecNumber evidence="11">7.1.1.9</ecNumber>
    </recommendedName>
</protein>
<feature type="domain" description="Cytochrome oxidase subunit II copper A binding" evidence="13">
    <location>
        <begin position="147"/>
        <end position="258"/>
    </location>
</feature>
<dbReference type="SUPFAM" id="SSF81464">
    <property type="entry name" value="Cytochrome c oxidase subunit II-like, transmembrane region"/>
    <property type="match status" value="1"/>
</dbReference>
<evidence type="ECO:0000256" key="11">
    <source>
        <dbReference type="RuleBase" id="RU004024"/>
    </source>
</evidence>
<evidence type="ECO:0000256" key="6">
    <source>
        <dbReference type="ARBA" id="ARBA00022967"/>
    </source>
</evidence>
<dbReference type="Gene3D" id="2.60.40.420">
    <property type="entry name" value="Cupredoxins - blue copper proteins"/>
    <property type="match status" value="1"/>
</dbReference>
<name>A3IST1_9CHRO</name>
<keyword evidence="3 10" id="KW-0813">Transport</keyword>
<dbReference type="Pfam" id="PF02790">
    <property type="entry name" value="COX2_TM"/>
    <property type="match status" value="1"/>
</dbReference>
<keyword evidence="6" id="KW-1278">Translocase</keyword>
<evidence type="ECO:0000256" key="9">
    <source>
        <dbReference type="ARBA" id="ARBA00023136"/>
    </source>
</evidence>
<proteinExistence type="inferred from homology"/>
<evidence type="ECO:0000259" key="13">
    <source>
        <dbReference type="PROSITE" id="PS50857"/>
    </source>
</evidence>
<comment type="similarity">
    <text evidence="2 10">Belongs to the cytochrome c oxidase subunit 2 family.</text>
</comment>
<gene>
    <name evidence="14" type="ORF">CY0110_26777</name>
</gene>
<dbReference type="Gene3D" id="1.10.287.90">
    <property type="match status" value="1"/>
</dbReference>
<dbReference type="GO" id="GO:0042773">
    <property type="term" value="P:ATP synthesis coupled electron transport"/>
    <property type="evidence" value="ECO:0007669"/>
    <property type="project" value="TreeGrafter"/>
</dbReference>
<feature type="transmembrane region" description="Helical" evidence="12">
    <location>
        <begin position="91"/>
        <end position="108"/>
    </location>
</feature>
<comment type="catalytic activity">
    <reaction evidence="11">
        <text>4 Fe(II)-[cytochrome c] + O2 + 8 H(+)(in) = 4 Fe(III)-[cytochrome c] + 2 H2O + 4 H(+)(out)</text>
        <dbReference type="Rhea" id="RHEA:11436"/>
        <dbReference type="Rhea" id="RHEA-COMP:10350"/>
        <dbReference type="Rhea" id="RHEA-COMP:14399"/>
        <dbReference type="ChEBI" id="CHEBI:15377"/>
        <dbReference type="ChEBI" id="CHEBI:15378"/>
        <dbReference type="ChEBI" id="CHEBI:15379"/>
        <dbReference type="ChEBI" id="CHEBI:29033"/>
        <dbReference type="ChEBI" id="CHEBI:29034"/>
        <dbReference type="EC" id="7.1.1.9"/>
    </reaction>
</comment>
<keyword evidence="11" id="KW-0186">Copper</keyword>
<dbReference type="EC" id="7.1.1.9" evidence="11"/>
<dbReference type="PROSITE" id="PS50857">
    <property type="entry name" value="COX2_CUA"/>
    <property type="match status" value="1"/>
</dbReference>
<evidence type="ECO:0000256" key="4">
    <source>
        <dbReference type="ARBA" id="ARBA00022660"/>
    </source>
</evidence>
<feature type="transmembrane region" description="Helical" evidence="12">
    <location>
        <begin position="7"/>
        <end position="25"/>
    </location>
</feature>
<keyword evidence="15" id="KW-1185">Reference proteome</keyword>
<comment type="function">
    <text evidence="11">Subunits I and II form the functional core of the enzyme complex. Electrons originating in cytochrome c are transferred via heme a and Cu(A) to the binuclear center formed by heme a3 and Cu(B).</text>
</comment>
<sequence>MTQLLEKIALFICVAVAIIISYWLGQQAYHWMPIAATAEAKHVDNLFSFLVSLGTFVFLGVVGMILFSIITCRAAENDYTEGHPSRGNARLEFFWTAIPTFLVLWIGWQSLTIYQELDLEGLNKIIDLKASNRSETPATLVAQTNPNFIEEIEVIAKQWEWTFHYSQANITTSELHLPQNQPVRLILEAEDVIHGFYVPEFRFKQDIIPNHPLDFTFTPQKQGKYKLHDSQFSGTYFALMEADVYIDSPEGYRQWLNSTENKEIKANLAATEYTHPSQQLIQSHWPTVKPVIPEIKSAKAHF</sequence>
<dbReference type="InterPro" id="IPR045187">
    <property type="entry name" value="CcO_II"/>
</dbReference>
<feature type="transmembrane region" description="Helical" evidence="12">
    <location>
        <begin position="45"/>
        <end position="70"/>
    </location>
</feature>
<evidence type="ECO:0000313" key="14">
    <source>
        <dbReference type="EMBL" id="EAZ90501.1"/>
    </source>
</evidence>
<dbReference type="eggNOG" id="COG1622">
    <property type="taxonomic scope" value="Bacteria"/>
</dbReference>
<dbReference type="OrthoDB" id="9781261at2"/>
<dbReference type="AlphaFoldDB" id="A3IST1"/>
<dbReference type="PANTHER" id="PTHR22888">
    <property type="entry name" value="CYTOCHROME C OXIDASE, SUBUNIT II"/>
    <property type="match status" value="1"/>
</dbReference>
<keyword evidence="8 12" id="KW-1133">Transmembrane helix</keyword>
<keyword evidence="11" id="KW-0479">Metal-binding</keyword>
<dbReference type="SUPFAM" id="SSF49503">
    <property type="entry name" value="Cupredoxins"/>
    <property type="match status" value="1"/>
</dbReference>
<dbReference type="InterPro" id="IPR008972">
    <property type="entry name" value="Cupredoxin"/>
</dbReference>
<keyword evidence="5 10" id="KW-0812">Transmembrane</keyword>
<evidence type="ECO:0000256" key="8">
    <source>
        <dbReference type="ARBA" id="ARBA00022989"/>
    </source>
</evidence>
<evidence type="ECO:0000256" key="1">
    <source>
        <dbReference type="ARBA" id="ARBA00004141"/>
    </source>
</evidence>
<evidence type="ECO:0000313" key="15">
    <source>
        <dbReference type="Proteomes" id="UP000003781"/>
    </source>
</evidence>
<dbReference type="CDD" id="cd13919">
    <property type="entry name" value="CuRO_HCO_II_like_5"/>
    <property type="match status" value="1"/>
</dbReference>
<dbReference type="Pfam" id="PF00116">
    <property type="entry name" value="COX2"/>
    <property type="match status" value="1"/>
</dbReference>
<dbReference type="EMBL" id="AAXW01000024">
    <property type="protein sequence ID" value="EAZ90501.1"/>
    <property type="molecule type" value="Genomic_DNA"/>
</dbReference>
<evidence type="ECO:0000256" key="10">
    <source>
        <dbReference type="RuleBase" id="RU000456"/>
    </source>
</evidence>
<dbReference type="PRINTS" id="PR01166">
    <property type="entry name" value="CYCOXIDASEII"/>
</dbReference>
<dbReference type="InterPro" id="IPR036257">
    <property type="entry name" value="Cyt_c_oxidase_su2_TM_sf"/>
</dbReference>
<dbReference type="Proteomes" id="UP000003781">
    <property type="component" value="Unassembled WGS sequence"/>
</dbReference>
<accession>A3IST1</accession>
<dbReference type="GO" id="GO:0005886">
    <property type="term" value="C:plasma membrane"/>
    <property type="evidence" value="ECO:0007669"/>
    <property type="project" value="UniProtKB-SubCell"/>
</dbReference>
<evidence type="ECO:0000256" key="12">
    <source>
        <dbReference type="SAM" id="Phobius"/>
    </source>
</evidence>
<comment type="caution">
    <text evidence="14">The sequence shown here is derived from an EMBL/GenBank/DDBJ whole genome shotgun (WGS) entry which is preliminary data.</text>
</comment>
<organism evidence="14 15">
    <name type="scientific">Crocosphaera chwakensis CCY0110</name>
    <dbReference type="NCBI Taxonomy" id="391612"/>
    <lineage>
        <taxon>Bacteria</taxon>
        <taxon>Bacillati</taxon>
        <taxon>Cyanobacteriota</taxon>
        <taxon>Cyanophyceae</taxon>
        <taxon>Oscillatoriophycideae</taxon>
        <taxon>Chroococcales</taxon>
        <taxon>Aphanothecaceae</taxon>
        <taxon>Crocosphaera</taxon>
        <taxon>Crocosphaera chwakensis</taxon>
    </lineage>
</organism>